<evidence type="ECO:0000256" key="3">
    <source>
        <dbReference type="ARBA" id="ARBA00023125"/>
    </source>
</evidence>
<dbReference type="SUPFAM" id="SSF52172">
    <property type="entry name" value="CheY-like"/>
    <property type="match status" value="1"/>
</dbReference>
<sequence>MTYSIAIIDDHSLILEGLRSLLKDLPDVTEILEAHNGTEMLALLKDKEFQACIVDLDLPDIDGFALIDAIKKEKPDTKIIVCTMHEEVWIVNRLKHPSISGVVFKSSASEHIQEAVQQVINDGTSYYCPHFKKLYKEKQANTANMINQPPTTRELDILKSIAKGMNTHEISEHLFISENTVEWHRKNLMLKFGARNATDLVIKALAKGFLSIPLE</sequence>
<evidence type="ECO:0000259" key="7">
    <source>
        <dbReference type="PROSITE" id="PS50110"/>
    </source>
</evidence>
<evidence type="ECO:0000313" key="9">
    <source>
        <dbReference type="Proteomes" id="UP000784286"/>
    </source>
</evidence>
<proteinExistence type="predicted"/>
<dbReference type="PANTHER" id="PTHR43214:SF41">
    <property type="entry name" value="NITRATE_NITRITE RESPONSE REGULATOR PROTEIN NARP"/>
    <property type="match status" value="1"/>
</dbReference>
<protein>
    <submittedName>
        <fullName evidence="8">Response regulator transcription factor</fullName>
    </submittedName>
</protein>
<dbReference type="GO" id="GO:0000160">
    <property type="term" value="P:phosphorelay signal transduction system"/>
    <property type="evidence" value="ECO:0007669"/>
    <property type="project" value="InterPro"/>
</dbReference>
<feature type="domain" description="HTH luxR-type" evidence="6">
    <location>
        <begin position="144"/>
        <end position="208"/>
    </location>
</feature>
<feature type="domain" description="Response regulatory" evidence="7">
    <location>
        <begin position="4"/>
        <end position="120"/>
    </location>
</feature>
<dbReference type="Gene3D" id="3.40.50.2300">
    <property type="match status" value="1"/>
</dbReference>
<evidence type="ECO:0000259" key="6">
    <source>
        <dbReference type="PROSITE" id="PS50043"/>
    </source>
</evidence>
<dbReference type="SUPFAM" id="SSF46894">
    <property type="entry name" value="C-terminal effector domain of the bipartite response regulators"/>
    <property type="match status" value="1"/>
</dbReference>
<organism evidence="8 9">
    <name type="scientific">Candidatus Phocaeicola excrementipullorum</name>
    <dbReference type="NCBI Taxonomy" id="2838731"/>
    <lineage>
        <taxon>Bacteria</taxon>
        <taxon>Pseudomonadati</taxon>
        <taxon>Bacteroidota</taxon>
        <taxon>Bacteroidia</taxon>
        <taxon>Bacteroidales</taxon>
        <taxon>Bacteroidaceae</taxon>
        <taxon>Phocaeicola</taxon>
    </lineage>
</organism>
<name>A0A948TMY6_9BACT</name>
<dbReference type="Gene3D" id="1.10.10.10">
    <property type="entry name" value="Winged helix-like DNA-binding domain superfamily/Winged helix DNA-binding domain"/>
    <property type="match status" value="1"/>
</dbReference>
<dbReference type="PRINTS" id="PR00038">
    <property type="entry name" value="HTHLUXR"/>
</dbReference>
<dbReference type="PROSITE" id="PS00622">
    <property type="entry name" value="HTH_LUXR_1"/>
    <property type="match status" value="1"/>
</dbReference>
<dbReference type="CDD" id="cd06170">
    <property type="entry name" value="LuxR_C_like"/>
    <property type="match status" value="1"/>
</dbReference>
<evidence type="ECO:0000256" key="5">
    <source>
        <dbReference type="PROSITE-ProRule" id="PRU00169"/>
    </source>
</evidence>
<keyword evidence="1 5" id="KW-0597">Phosphoprotein</keyword>
<accession>A0A948TMY6</accession>
<dbReference type="InterPro" id="IPR016032">
    <property type="entry name" value="Sig_transdc_resp-reg_C-effctor"/>
</dbReference>
<dbReference type="InterPro" id="IPR011006">
    <property type="entry name" value="CheY-like_superfamily"/>
</dbReference>
<dbReference type="SMART" id="SM00421">
    <property type="entry name" value="HTH_LUXR"/>
    <property type="match status" value="1"/>
</dbReference>
<dbReference type="InterPro" id="IPR000792">
    <property type="entry name" value="Tscrpt_reg_LuxR_C"/>
</dbReference>
<keyword evidence="4" id="KW-0804">Transcription</keyword>
<dbReference type="InterPro" id="IPR036388">
    <property type="entry name" value="WH-like_DNA-bd_sf"/>
</dbReference>
<dbReference type="EMBL" id="JAHLFJ010000071">
    <property type="protein sequence ID" value="MBU3856391.1"/>
    <property type="molecule type" value="Genomic_DNA"/>
</dbReference>
<dbReference type="PROSITE" id="PS50043">
    <property type="entry name" value="HTH_LUXR_2"/>
    <property type="match status" value="1"/>
</dbReference>
<dbReference type="AlphaFoldDB" id="A0A948TMY6"/>
<dbReference type="Proteomes" id="UP000784286">
    <property type="component" value="Unassembled WGS sequence"/>
</dbReference>
<dbReference type="InterPro" id="IPR058245">
    <property type="entry name" value="NreC/VraR/RcsB-like_REC"/>
</dbReference>
<evidence type="ECO:0000256" key="2">
    <source>
        <dbReference type="ARBA" id="ARBA00023015"/>
    </source>
</evidence>
<reference evidence="8" key="1">
    <citation type="journal article" date="2021" name="PeerJ">
        <title>Extensive microbial diversity within the chicken gut microbiome revealed by metagenomics and culture.</title>
        <authorList>
            <person name="Gilroy R."/>
            <person name="Ravi A."/>
            <person name="Getino M."/>
            <person name="Pursley I."/>
            <person name="Horton D.L."/>
            <person name="Alikhan N.F."/>
            <person name="Baker D."/>
            <person name="Gharbi K."/>
            <person name="Hall N."/>
            <person name="Watson M."/>
            <person name="Adriaenssens E.M."/>
            <person name="Foster-Nyarko E."/>
            <person name="Jarju S."/>
            <person name="Secka A."/>
            <person name="Antonio M."/>
            <person name="Oren A."/>
            <person name="Chaudhuri R.R."/>
            <person name="La Ragione R."/>
            <person name="Hildebrand F."/>
            <person name="Pallen M.J."/>
        </authorList>
    </citation>
    <scope>NUCLEOTIDE SEQUENCE</scope>
    <source>
        <strain evidence="8">8470</strain>
    </source>
</reference>
<dbReference type="InterPro" id="IPR001789">
    <property type="entry name" value="Sig_transdc_resp-reg_receiver"/>
</dbReference>
<dbReference type="GO" id="GO:0006355">
    <property type="term" value="P:regulation of DNA-templated transcription"/>
    <property type="evidence" value="ECO:0007669"/>
    <property type="project" value="InterPro"/>
</dbReference>
<dbReference type="Pfam" id="PF00072">
    <property type="entry name" value="Response_reg"/>
    <property type="match status" value="1"/>
</dbReference>
<dbReference type="CDD" id="cd17535">
    <property type="entry name" value="REC_NarL-like"/>
    <property type="match status" value="1"/>
</dbReference>
<keyword evidence="2" id="KW-0805">Transcription regulation</keyword>
<gene>
    <name evidence="8" type="ORF">H9928_07550</name>
</gene>
<dbReference type="InterPro" id="IPR039420">
    <property type="entry name" value="WalR-like"/>
</dbReference>
<evidence type="ECO:0000313" key="8">
    <source>
        <dbReference type="EMBL" id="MBU3856391.1"/>
    </source>
</evidence>
<dbReference type="PANTHER" id="PTHR43214">
    <property type="entry name" value="TWO-COMPONENT RESPONSE REGULATOR"/>
    <property type="match status" value="1"/>
</dbReference>
<comment type="caution">
    <text evidence="8">The sequence shown here is derived from an EMBL/GenBank/DDBJ whole genome shotgun (WGS) entry which is preliminary data.</text>
</comment>
<reference evidence="8" key="2">
    <citation type="submission" date="2021-04" db="EMBL/GenBank/DDBJ databases">
        <authorList>
            <person name="Gilroy R."/>
        </authorList>
    </citation>
    <scope>NUCLEOTIDE SEQUENCE</scope>
    <source>
        <strain evidence="8">8470</strain>
    </source>
</reference>
<evidence type="ECO:0000256" key="1">
    <source>
        <dbReference type="ARBA" id="ARBA00022553"/>
    </source>
</evidence>
<evidence type="ECO:0000256" key="4">
    <source>
        <dbReference type="ARBA" id="ARBA00023163"/>
    </source>
</evidence>
<dbReference type="SMART" id="SM00448">
    <property type="entry name" value="REC"/>
    <property type="match status" value="1"/>
</dbReference>
<dbReference type="GO" id="GO:0003677">
    <property type="term" value="F:DNA binding"/>
    <property type="evidence" value="ECO:0007669"/>
    <property type="project" value="UniProtKB-KW"/>
</dbReference>
<dbReference type="PROSITE" id="PS50110">
    <property type="entry name" value="RESPONSE_REGULATORY"/>
    <property type="match status" value="1"/>
</dbReference>
<dbReference type="Pfam" id="PF00196">
    <property type="entry name" value="GerE"/>
    <property type="match status" value="1"/>
</dbReference>
<feature type="modified residue" description="4-aspartylphosphate" evidence="5">
    <location>
        <position position="55"/>
    </location>
</feature>
<keyword evidence="3" id="KW-0238">DNA-binding</keyword>